<evidence type="ECO:0000256" key="1">
    <source>
        <dbReference type="ARBA" id="ARBA00023125"/>
    </source>
</evidence>
<feature type="DNA-binding region" description="H-T-H motif" evidence="2">
    <location>
        <begin position="29"/>
        <end position="48"/>
    </location>
</feature>
<proteinExistence type="predicted"/>
<gene>
    <name evidence="4" type="ORF">DQX05_05450</name>
</gene>
<evidence type="ECO:0000259" key="3">
    <source>
        <dbReference type="PROSITE" id="PS50977"/>
    </source>
</evidence>
<dbReference type="PANTHER" id="PTHR30055">
    <property type="entry name" value="HTH-TYPE TRANSCRIPTIONAL REGULATOR RUTR"/>
    <property type="match status" value="1"/>
</dbReference>
<dbReference type="SUPFAM" id="SSF48498">
    <property type="entry name" value="Tetracyclin repressor-like, C-terminal domain"/>
    <property type="match status" value="1"/>
</dbReference>
<dbReference type="EMBL" id="QYZD01000003">
    <property type="protein sequence ID" value="RJG25541.1"/>
    <property type="molecule type" value="Genomic_DNA"/>
</dbReference>
<dbReference type="GO" id="GO:0000976">
    <property type="term" value="F:transcription cis-regulatory region binding"/>
    <property type="evidence" value="ECO:0007669"/>
    <property type="project" value="TreeGrafter"/>
</dbReference>
<feature type="domain" description="HTH tetR-type" evidence="3">
    <location>
        <begin position="6"/>
        <end position="66"/>
    </location>
</feature>
<protein>
    <submittedName>
        <fullName evidence="4">TetR/AcrR family transcriptional regulator</fullName>
    </submittedName>
</protein>
<evidence type="ECO:0000256" key="2">
    <source>
        <dbReference type="PROSITE-ProRule" id="PRU00335"/>
    </source>
</evidence>
<dbReference type="PANTHER" id="PTHR30055:SF195">
    <property type="entry name" value="FATTY ACID METABOLISM REGULATOR PROTEIN"/>
    <property type="match status" value="1"/>
</dbReference>
<dbReference type="InterPro" id="IPR050109">
    <property type="entry name" value="HTH-type_TetR-like_transc_reg"/>
</dbReference>
<dbReference type="SUPFAM" id="SSF46689">
    <property type="entry name" value="Homeodomain-like"/>
    <property type="match status" value="1"/>
</dbReference>
<dbReference type="Gene3D" id="1.10.357.10">
    <property type="entry name" value="Tetracycline Repressor, domain 2"/>
    <property type="match status" value="1"/>
</dbReference>
<accession>A0A3A3H6T2</accession>
<evidence type="ECO:0000313" key="4">
    <source>
        <dbReference type="EMBL" id="RJG25541.1"/>
    </source>
</evidence>
<dbReference type="Gene3D" id="1.10.10.60">
    <property type="entry name" value="Homeodomain-like"/>
    <property type="match status" value="1"/>
</dbReference>
<dbReference type="InterPro" id="IPR009057">
    <property type="entry name" value="Homeodomain-like_sf"/>
</dbReference>
<dbReference type="PRINTS" id="PR00455">
    <property type="entry name" value="HTHTETR"/>
</dbReference>
<dbReference type="OrthoDB" id="9809994at2"/>
<keyword evidence="1 2" id="KW-0238">DNA-binding</keyword>
<name>A0A3A3H6T2_PANTH</name>
<dbReference type="AlphaFoldDB" id="A0A3A3H6T2"/>
<sequence>MASQKKEKYSQILEAAVKVFAEHGFHRSQVSRIAKTAGVADGTIYLYFKRKEDILISLFREKLGELIGKFHASLEETTGAKEALRNVCEIHFTELENNPDFAFVSQIELRQSSLELRKEIGKIIKPYIVLIEKIITQGIEEKVFRADLDVKLTRLLIFGSMDEVVTSWLISGQKYSLTGQLDGTIAFFLKGLEA</sequence>
<dbReference type="InterPro" id="IPR001647">
    <property type="entry name" value="HTH_TetR"/>
</dbReference>
<dbReference type="Proteomes" id="UP000266177">
    <property type="component" value="Unassembled WGS sequence"/>
</dbReference>
<dbReference type="GO" id="GO:0003700">
    <property type="term" value="F:DNA-binding transcription factor activity"/>
    <property type="evidence" value="ECO:0007669"/>
    <property type="project" value="TreeGrafter"/>
</dbReference>
<dbReference type="InterPro" id="IPR036271">
    <property type="entry name" value="Tet_transcr_reg_TetR-rel_C_sf"/>
</dbReference>
<reference evidence="4 5" key="1">
    <citation type="submission" date="2018-09" db="EMBL/GenBank/DDBJ databases">
        <title>Paenibacillus SK2017-BO5.</title>
        <authorList>
            <person name="Piskunova J.V."/>
            <person name="Dubiley S.A."/>
            <person name="Severinov K.V."/>
        </authorList>
    </citation>
    <scope>NUCLEOTIDE SEQUENCE [LARGE SCALE GENOMIC DNA]</scope>
    <source>
        <strain evidence="4 5">BO5</strain>
    </source>
</reference>
<dbReference type="Pfam" id="PF00440">
    <property type="entry name" value="TetR_N"/>
    <property type="match status" value="1"/>
</dbReference>
<comment type="caution">
    <text evidence="4">The sequence shown here is derived from an EMBL/GenBank/DDBJ whole genome shotgun (WGS) entry which is preliminary data.</text>
</comment>
<dbReference type="RefSeq" id="WP_119791602.1">
    <property type="nucleotide sequence ID" value="NZ_CP160395.1"/>
</dbReference>
<organism evidence="4 5">
    <name type="scientific">Paenibacillus thiaminolyticus</name>
    <name type="common">Bacillus thiaminolyticus</name>
    <dbReference type="NCBI Taxonomy" id="49283"/>
    <lineage>
        <taxon>Bacteria</taxon>
        <taxon>Bacillati</taxon>
        <taxon>Bacillota</taxon>
        <taxon>Bacilli</taxon>
        <taxon>Bacillales</taxon>
        <taxon>Paenibacillaceae</taxon>
        <taxon>Paenibacillus</taxon>
    </lineage>
</organism>
<evidence type="ECO:0000313" key="5">
    <source>
        <dbReference type="Proteomes" id="UP000266177"/>
    </source>
</evidence>
<dbReference type="Pfam" id="PF08359">
    <property type="entry name" value="TetR_C_4"/>
    <property type="match status" value="1"/>
</dbReference>
<dbReference type="PROSITE" id="PS50977">
    <property type="entry name" value="HTH_TETR_2"/>
    <property type="match status" value="1"/>
</dbReference>
<dbReference type="InterPro" id="IPR013570">
    <property type="entry name" value="Tscrpt_reg_YsiA_C"/>
</dbReference>